<dbReference type="Proteomes" id="UP000887566">
    <property type="component" value="Unplaced"/>
</dbReference>
<dbReference type="AlphaFoldDB" id="A0A914W816"/>
<sequence length="396" mass="44508">MEEDEDFQIDFDDDDDVHISSQAGRASSDMFGEGQADSVGVVEEAVGSDLQMTSSAVGDLLRKMKVVDQQLNEANRVIVQLMIACETKRDMEQCISKREGRPLHCAITVVRRFHVDWLSSGSSIVHARLSNRSRHVLEDYTVCISTAPLDDLYGSDSNHATTSRLVALPSLPPDANYICQILCEDTMRLPYLVRCELRRQFEVDDDRKTILIRLDDHLLTVWDLVKERTRVHFVPARVTATDAVQPPRRRTAGESSITSQFTLPESFVFLMCRGEATETNALHWLLPSCSISQSDASDLTICGHFDVSMNVSCRRVGSAFNFCLSFSSPTWKSRLLRALAVRISIFLRSATRFPTTLKEHPEAILSFTTELAKTINSDDDNIDRLLQVLFVIFPTA</sequence>
<evidence type="ECO:0000256" key="1">
    <source>
        <dbReference type="SAM" id="MobiDB-lite"/>
    </source>
</evidence>
<accession>A0A914W816</accession>
<feature type="compositionally biased region" description="Acidic residues" evidence="1">
    <location>
        <begin position="1"/>
        <end position="16"/>
    </location>
</feature>
<reference evidence="3" key="1">
    <citation type="submission" date="2022-11" db="UniProtKB">
        <authorList>
            <consortium name="WormBaseParasite"/>
        </authorList>
    </citation>
    <scope>IDENTIFICATION</scope>
</reference>
<evidence type="ECO:0000313" key="2">
    <source>
        <dbReference type="Proteomes" id="UP000887566"/>
    </source>
</evidence>
<name>A0A914W816_9BILA</name>
<evidence type="ECO:0000313" key="3">
    <source>
        <dbReference type="WBParaSite" id="PSAMB.scaffold337size56025.g4654.t1"/>
    </source>
</evidence>
<keyword evidence="2" id="KW-1185">Reference proteome</keyword>
<proteinExistence type="predicted"/>
<dbReference type="WBParaSite" id="PSAMB.scaffold337size56025.g4654.t1">
    <property type="protein sequence ID" value="PSAMB.scaffold337size56025.g4654.t1"/>
    <property type="gene ID" value="PSAMB.scaffold337size56025.g4654"/>
</dbReference>
<protein>
    <submittedName>
        <fullName evidence="3">Uncharacterized protein</fullName>
    </submittedName>
</protein>
<organism evidence="2 3">
    <name type="scientific">Plectus sambesii</name>
    <dbReference type="NCBI Taxonomy" id="2011161"/>
    <lineage>
        <taxon>Eukaryota</taxon>
        <taxon>Metazoa</taxon>
        <taxon>Ecdysozoa</taxon>
        <taxon>Nematoda</taxon>
        <taxon>Chromadorea</taxon>
        <taxon>Plectida</taxon>
        <taxon>Plectina</taxon>
        <taxon>Plectoidea</taxon>
        <taxon>Plectidae</taxon>
        <taxon>Plectus</taxon>
    </lineage>
</organism>
<feature type="region of interest" description="Disordered" evidence="1">
    <location>
        <begin position="1"/>
        <end position="33"/>
    </location>
</feature>